<organism evidence="1">
    <name type="scientific">candidate division CPR3 bacterium</name>
    <dbReference type="NCBI Taxonomy" id="2268181"/>
    <lineage>
        <taxon>Bacteria</taxon>
        <taxon>Bacteria division CPR3</taxon>
    </lineage>
</organism>
<dbReference type="EMBL" id="DRHL01000013">
    <property type="protein sequence ID" value="HEB13400.1"/>
    <property type="molecule type" value="Genomic_DNA"/>
</dbReference>
<dbReference type="Proteomes" id="UP000885695">
    <property type="component" value="Unassembled WGS sequence"/>
</dbReference>
<protein>
    <recommendedName>
        <fullName evidence="2">Homeodomain phBC6A51-type domain-containing protein</fullName>
    </recommendedName>
</protein>
<name>A0A7C1T1T7_UNCC3</name>
<dbReference type="AlphaFoldDB" id="A0A7C1T1T7"/>
<reference evidence="1" key="1">
    <citation type="journal article" date="2020" name="mSystems">
        <title>Genome- and Community-Level Interaction Insights into Carbon Utilization and Element Cycling Functions of Hydrothermarchaeota in Hydrothermal Sediment.</title>
        <authorList>
            <person name="Zhou Z."/>
            <person name="Liu Y."/>
            <person name="Xu W."/>
            <person name="Pan J."/>
            <person name="Luo Z.H."/>
            <person name="Li M."/>
        </authorList>
    </citation>
    <scope>NUCLEOTIDE SEQUENCE [LARGE SCALE GENOMIC DNA]</scope>
    <source>
        <strain evidence="1">HyVt-369</strain>
    </source>
</reference>
<accession>A0A7C1T1T7</accession>
<evidence type="ECO:0008006" key="2">
    <source>
        <dbReference type="Google" id="ProtNLM"/>
    </source>
</evidence>
<gene>
    <name evidence="1" type="ORF">ENI13_00285</name>
</gene>
<proteinExistence type="predicted"/>
<comment type="caution">
    <text evidence="1">The sequence shown here is derived from an EMBL/GenBank/DDBJ whole genome shotgun (WGS) entry which is preliminary data.</text>
</comment>
<evidence type="ECO:0000313" key="1">
    <source>
        <dbReference type="EMBL" id="HEB13400.1"/>
    </source>
</evidence>
<sequence length="141" mass="16707">MEKKKTDKTEQKLTEKKEVFKPTKLMIKWLDVAMELGRTATVLAVSEKVEASRTSWYAWIKDMEFVHWWDLQWQAYLQVNRWKLDAIGMEKAKTDYNYWHDMMERTGNIQPEESGVVTPTQVNIFNRAAKNADEFIEGEEV</sequence>